<dbReference type="GO" id="GO:0016829">
    <property type="term" value="F:lyase activity"/>
    <property type="evidence" value="ECO:0007669"/>
    <property type="project" value="UniProtKB-KW"/>
</dbReference>
<keyword evidence="4" id="KW-1185">Reference proteome</keyword>
<evidence type="ECO:0000256" key="2">
    <source>
        <dbReference type="ARBA" id="ARBA00023239"/>
    </source>
</evidence>
<dbReference type="Proteomes" id="UP000635142">
    <property type="component" value="Unassembled WGS sequence"/>
</dbReference>
<dbReference type="SUPFAM" id="SSF160920">
    <property type="entry name" value="PSTPO5379-like"/>
    <property type="match status" value="1"/>
</dbReference>
<evidence type="ECO:0000313" key="4">
    <source>
        <dbReference type="Proteomes" id="UP000635142"/>
    </source>
</evidence>
<dbReference type="FunFam" id="3.30.2040.10:FF:000001">
    <property type="entry name" value="D-glutamate cyclase, mitochondrial"/>
    <property type="match status" value="1"/>
</dbReference>
<dbReference type="NCBIfam" id="NF003969">
    <property type="entry name" value="PRK05463.1"/>
    <property type="match status" value="1"/>
</dbReference>
<comment type="similarity">
    <text evidence="1">Belongs to the D-glutamate cyclase family.</text>
</comment>
<reference evidence="3" key="1">
    <citation type="submission" date="2020-08" db="EMBL/GenBank/DDBJ databases">
        <title>Sulfitobacter aestuariivivens sp. nov., isolated from a tidal flat.</title>
        <authorList>
            <person name="Park S."/>
            <person name="Yoon J.-H."/>
        </authorList>
    </citation>
    <scope>NUCLEOTIDE SEQUENCE</scope>
    <source>
        <strain evidence="3">TSTF-M16</strain>
    </source>
</reference>
<organism evidence="3 4">
    <name type="scientific">Sulfitobacter aestuariivivens</name>
    <dbReference type="NCBI Taxonomy" id="2766981"/>
    <lineage>
        <taxon>Bacteria</taxon>
        <taxon>Pseudomonadati</taxon>
        <taxon>Pseudomonadota</taxon>
        <taxon>Alphaproteobacteria</taxon>
        <taxon>Rhodobacterales</taxon>
        <taxon>Roseobacteraceae</taxon>
        <taxon>Sulfitobacter</taxon>
    </lineage>
</organism>
<evidence type="ECO:0000256" key="1">
    <source>
        <dbReference type="ARBA" id="ARBA00007896"/>
    </source>
</evidence>
<dbReference type="PANTHER" id="PTHR32022:SF10">
    <property type="entry name" value="D-GLUTAMATE CYCLASE, MITOCHONDRIAL"/>
    <property type="match status" value="1"/>
</dbReference>
<dbReference type="PANTHER" id="PTHR32022">
    <property type="entry name" value="D-GLUTAMATE CYCLASE, MITOCHONDRIAL"/>
    <property type="match status" value="1"/>
</dbReference>
<dbReference type="Gene3D" id="3.40.1640.10">
    <property type="entry name" value="PSTPO5379-like"/>
    <property type="match status" value="1"/>
</dbReference>
<dbReference type="InterPro" id="IPR038021">
    <property type="entry name" value="Putative_hydro-lyase"/>
</dbReference>
<accession>A0A927D6V4</accession>
<comment type="caution">
    <text evidence="3">The sequence shown here is derived from an EMBL/GenBank/DDBJ whole genome shotgun (WGS) entry which is preliminary data.</text>
</comment>
<dbReference type="RefSeq" id="WP_191077289.1">
    <property type="nucleotide sequence ID" value="NZ_JACTAG010000006.1"/>
</dbReference>
<gene>
    <name evidence="3" type="ORF">H9Q16_20195</name>
</gene>
<keyword evidence="2" id="KW-0456">Lyase</keyword>
<dbReference type="AlphaFoldDB" id="A0A927D6V4"/>
<sequence length="268" mass="28852">MTLDTPFDEGDLCAVRARIRSGEFTAPTSRCAPGRMQVNMVILPSEQAETFRAFCDANPRPCPLLAVSAPGDPRLPVLGPDIDVRTDLPGYRVWENGAITDEPINITTLWRDDLVAFALGCSFGFDAAVAAAGIEVPHVTQGRNVPMYDSTIALTRAGVFGGTMVVSLRRFLQDRLNEVVEISRRFPQCHGAPVHVGDPAEIGILDIEQPDYGDPPVGTGVPVFWACGVTPQAALRRARLPFAITHSPGKMLVCDVPATYGEILNIAS</sequence>
<dbReference type="InterPro" id="IPR016938">
    <property type="entry name" value="UPF0317"/>
</dbReference>
<name>A0A927D6V4_9RHOB</name>
<dbReference type="Gene3D" id="3.30.2040.10">
    <property type="entry name" value="PSTPO5379-like domain"/>
    <property type="match status" value="1"/>
</dbReference>
<evidence type="ECO:0000313" key="3">
    <source>
        <dbReference type="EMBL" id="MBD3666258.1"/>
    </source>
</evidence>
<proteinExistence type="inferred from homology"/>
<dbReference type="PIRSF" id="PIRSF029755">
    <property type="entry name" value="UCP029755"/>
    <property type="match status" value="1"/>
</dbReference>
<dbReference type="EMBL" id="JACTAG010000006">
    <property type="protein sequence ID" value="MBD3666258.1"/>
    <property type="molecule type" value="Genomic_DNA"/>
</dbReference>
<dbReference type="Pfam" id="PF07286">
    <property type="entry name" value="D-Glu_cyclase"/>
    <property type="match status" value="1"/>
</dbReference>
<protein>
    <submittedName>
        <fullName evidence="3">Hydro-lyase</fullName>
    </submittedName>
</protein>
<dbReference type="InterPro" id="IPR009906">
    <property type="entry name" value="D-Glu_cyclase"/>
</dbReference>